<dbReference type="PROSITE" id="PS50929">
    <property type="entry name" value="ABC_TM1F"/>
    <property type="match status" value="2"/>
</dbReference>
<accession>A0ABR3QG10</accession>
<keyword evidence="14" id="KW-1185">Reference proteome</keyword>
<evidence type="ECO:0000256" key="2">
    <source>
        <dbReference type="ARBA" id="ARBA00022448"/>
    </source>
</evidence>
<feature type="domain" description="ABC transporter" evidence="11">
    <location>
        <begin position="1349"/>
        <end position="1626"/>
    </location>
</feature>
<feature type="transmembrane region" description="Helical" evidence="10">
    <location>
        <begin position="373"/>
        <end position="397"/>
    </location>
</feature>
<name>A0ABR3QG10_9TREE</name>
<evidence type="ECO:0000256" key="6">
    <source>
        <dbReference type="ARBA" id="ARBA00022840"/>
    </source>
</evidence>
<feature type="region of interest" description="Disordered" evidence="9">
    <location>
        <begin position="428"/>
        <end position="453"/>
    </location>
</feature>
<keyword evidence="3 10" id="KW-0812">Transmembrane</keyword>
<evidence type="ECO:0000256" key="3">
    <source>
        <dbReference type="ARBA" id="ARBA00022692"/>
    </source>
</evidence>
<feature type="transmembrane region" description="Helical" evidence="10">
    <location>
        <begin position="475"/>
        <end position="494"/>
    </location>
</feature>
<dbReference type="RefSeq" id="XP_069213436.1">
    <property type="nucleotide sequence ID" value="XM_069349892.1"/>
</dbReference>
<feature type="transmembrane region" description="Helical" evidence="10">
    <location>
        <begin position="159"/>
        <end position="181"/>
    </location>
</feature>
<dbReference type="SMART" id="SM00382">
    <property type="entry name" value="AAA"/>
    <property type="match status" value="2"/>
</dbReference>
<evidence type="ECO:0000256" key="7">
    <source>
        <dbReference type="ARBA" id="ARBA00022989"/>
    </source>
</evidence>
<feature type="transmembrane region" description="Helical" evidence="10">
    <location>
        <begin position="128"/>
        <end position="147"/>
    </location>
</feature>
<feature type="transmembrane region" description="Helical" evidence="10">
    <location>
        <begin position="1282"/>
        <end position="1303"/>
    </location>
</feature>
<feature type="domain" description="ABC transporter" evidence="11">
    <location>
        <begin position="674"/>
        <end position="930"/>
    </location>
</feature>
<dbReference type="InterPro" id="IPR003439">
    <property type="entry name" value="ABC_transporter-like_ATP-bd"/>
</dbReference>
<dbReference type="CDD" id="cd03244">
    <property type="entry name" value="ABCC_MRP_domain2"/>
    <property type="match status" value="1"/>
</dbReference>
<dbReference type="PANTHER" id="PTHR24223:SF353">
    <property type="entry name" value="ABC TRANSPORTER ATP-BINDING PROTEIN_PERMEASE VMR1-RELATED"/>
    <property type="match status" value="1"/>
</dbReference>
<keyword evidence="8 10" id="KW-0472">Membrane</keyword>
<dbReference type="PANTHER" id="PTHR24223">
    <property type="entry name" value="ATP-BINDING CASSETTE SUB-FAMILY C"/>
    <property type="match status" value="1"/>
</dbReference>
<dbReference type="EMBL" id="JBBXJM010000001">
    <property type="protein sequence ID" value="KAL1413492.1"/>
    <property type="molecule type" value="Genomic_DNA"/>
</dbReference>
<dbReference type="InterPro" id="IPR050173">
    <property type="entry name" value="ABC_transporter_C-like"/>
</dbReference>
<feature type="transmembrane region" description="Helical" evidence="10">
    <location>
        <begin position="28"/>
        <end position="49"/>
    </location>
</feature>
<keyword evidence="7 10" id="KW-1133">Transmembrane helix</keyword>
<dbReference type="InterPro" id="IPR003593">
    <property type="entry name" value="AAA+_ATPase"/>
</dbReference>
<evidence type="ECO:0000313" key="13">
    <source>
        <dbReference type="EMBL" id="KAL1413492.1"/>
    </source>
</evidence>
<evidence type="ECO:0000256" key="4">
    <source>
        <dbReference type="ARBA" id="ARBA00022737"/>
    </source>
</evidence>
<keyword evidence="6 13" id="KW-0067">ATP-binding</keyword>
<feature type="domain" description="ABC transmembrane type-1" evidence="12">
    <location>
        <begin position="1027"/>
        <end position="1311"/>
    </location>
</feature>
<dbReference type="Proteomes" id="UP001565368">
    <property type="component" value="Unassembled WGS sequence"/>
</dbReference>
<gene>
    <name evidence="13" type="primary">YBT1</name>
    <name evidence="13" type="ORF">Q8F55_001266</name>
</gene>
<proteinExistence type="predicted"/>
<dbReference type="InterPro" id="IPR017871">
    <property type="entry name" value="ABC_transporter-like_CS"/>
</dbReference>
<evidence type="ECO:0000256" key="8">
    <source>
        <dbReference type="ARBA" id="ARBA00023136"/>
    </source>
</evidence>
<dbReference type="GO" id="GO:0005524">
    <property type="term" value="F:ATP binding"/>
    <property type="evidence" value="ECO:0007669"/>
    <property type="project" value="UniProtKB-KW"/>
</dbReference>
<organism evidence="13 14">
    <name type="scientific">Vanrija albida</name>
    <dbReference type="NCBI Taxonomy" id="181172"/>
    <lineage>
        <taxon>Eukaryota</taxon>
        <taxon>Fungi</taxon>
        <taxon>Dikarya</taxon>
        <taxon>Basidiomycota</taxon>
        <taxon>Agaricomycotina</taxon>
        <taxon>Tremellomycetes</taxon>
        <taxon>Trichosporonales</taxon>
        <taxon>Trichosporonaceae</taxon>
        <taxon>Vanrija</taxon>
    </lineage>
</organism>
<protein>
    <submittedName>
        <fullName evidence="13">Transporter of the ATP-binding cassette (ABC)</fullName>
    </submittedName>
</protein>
<evidence type="ECO:0000256" key="1">
    <source>
        <dbReference type="ARBA" id="ARBA00004370"/>
    </source>
</evidence>
<dbReference type="Pfam" id="PF00664">
    <property type="entry name" value="ABC_membrane"/>
    <property type="match status" value="2"/>
</dbReference>
<evidence type="ECO:0000259" key="11">
    <source>
        <dbReference type="PROSITE" id="PS50893"/>
    </source>
</evidence>
<reference evidence="13 14" key="1">
    <citation type="submission" date="2023-08" db="EMBL/GenBank/DDBJ databases">
        <title>Annotated Genome Sequence of Vanrija albida AlHP1.</title>
        <authorList>
            <person name="Herzog R."/>
        </authorList>
    </citation>
    <scope>NUCLEOTIDE SEQUENCE [LARGE SCALE GENOMIC DNA]</scope>
    <source>
        <strain evidence="13 14">AlHP1</strain>
    </source>
</reference>
<feature type="region of interest" description="Disordered" evidence="9">
    <location>
        <begin position="1467"/>
        <end position="1489"/>
    </location>
</feature>
<dbReference type="GeneID" id="95982309"/>
<dbReference type="CDD" id="cd18596">
    <property type="entry name" value="ABC_6TM_VMR1_D1_like"/>
    <property type="match status" value="1"/>
</dbReference>
<dbReference type="InterPro" id="IPR027417">
    <property type="entry name" value="P-loop_NTPase"/>
</dbReference>
<evidence type="ECO:0000313" key="14">
    <source>
        <dbReference type="Proteomes" id="UP001565368"/>
    </source>
</evidence>
<dbReference type="Pfam" id="PF00005">
    <property type="entry name" value="ABC_tran"/>
    <property type="match status" value="2"/>
</dbReference>
<feature type="transmembrane region" description="Helical" evidence="10">
    <location>
        <begin position="324"/>
        <end position="348"/>
    </location>
</feature>
<dbReference type="CDD" id="cd03250">
    <property type="entry name" value="ABCC_MRP_domain1"/>
    <property type="match status" value="1"/>
</dbReference>
<feature type="domain" description="ABC transmembrane type-1" evidence="12">
    <location>
        <begin position="336"/>
        <end position="641"/>
    </location>
</feature>
<dbReference type="InterPro" id="IPR036640">
    <property type="entry name" value="ABC1_TM_sf"/>
</dbReference>
<sequence>MTSAAPADGACTAIWDGVDFTPCFRDRYLANAGVGLAAFGGALVLLSAARRRLRPKEQRTTAAALVPPHGDNLARLEATVLVEALASDTLPAAAGAAPLPLREAEKTIDGFRSDVPLPAKRWQAAYRAIAVLGAAAWLAASVAVFLAKRGDWRPLVLPAVVFALAFVPSAPVIPILTLDLIPAALLFRSDAIAPYTDWVALAPFAVQAVYWAALVAVPYNDALDRLLAGAVSHGGGSSGASSNVPKHLEEPTSAFSRATYTFILPFLWKHYWKPVALDDIPAIREDDGTAASLGAFRAFQARRDTVYADKHDGQKRPRNLGIELIVFFAPELTRQAIFAVIFCFMFYLPPVGLRLLLKFIEQRNTSPQPNHVAWLYIFMMASGQGLGVTAIGQCLMLGRRVCVRMRAIIIAEVFAKALRRQDTSGSVKKTKKAADKDGKVQASDANEDEASGSTDGQIANLVAVDAFTISEVCAYTFYLVSGPVSLVINIVMLYQTLGVASLAGVAMLLVLIPFQALMGKLFTVFQRRLLAATDRRLDAVTEVMSHIKLIKFNSWESKFFDRMAAARKHELFALGQRFALLVIQNTFVWGTPVLVAGTAFAVHVLVLEQPLDSQAFAALVLFNMLRDPVVLIQDTVTRLLQSYTSATRIQAFLDEPDTLKYAQLSVPGPSDPSIGFTDAIFAYPGSEDQEEDADGGEDVGQPFRLGELDLSFPVGQLSLVTGPVGSGKTTLILSLLGETTLLKGKFFMPDDKANRELCAIDPATGLSDTVAYCAQTPWLVGASIRENIVFGTPYDEARYEAVVHACALERDFEIFDLGDATEVGEKGTTCSGGQKARIALARALYSPAKTVILDDVISAVDAQTARHIYVHVLQGPLMRGRTCILVTHAVALVVPAAAFVVQLDAGQVTASGTPAELVASGSLAITEEELHTPPPEDAKAKAEPLSDDATLVAELGEDSIEGDLDGLEHDALIAKKAADAAKAATIDNKGKQLVQVETSTQGATGFGTYELYFRAMGSAPFWLVLPLLYVGTQGLQVTTNAWIRDWAAASEDGKQVGLMTYISVGRSATSYLLVYAALSCLYLIGVATRTGLTFVGSLHASDRLYKRLLRRILGAKMRFFDSTPSGRIMNRLSKDIASIDQEAAEFLGIFVNCVLICGAVLVVIVYTTPAFVFALAVILLLYWIVGTLYVTTSRELKRHDSITRSPIFVSFSVALVGMSTIRSYGDSARFTRKLISEVDANTRCFWYLWQANRVLNNLSNFVGMLVTISAAALAVYTPGVDAGAVGFSVMYALSFTETVLWVVRLYAAAEMAMNSVERVAEYLDLDVEEEPDNKGQEPPAYWPSRDSSVVVEKLTCKYAPQLDPVLRDVSFTIGPKEKIGICGRTGSGKSTLALSFFRFLHQESGSIIIDGLDISKLSLSTLRSRLTILPQEAQLFSGSIRDNMDPFGQHEDYEVWEALRHCGLAGRTPGPSQAASRAASRSASRAASRAASTTDLEALGEVGSEAIEERVMIRSLDEQVAVGGKNFSQGQRQLLALARGLLKLRASSFLIMDESTANLDHATDTTIQNVLRTGLADTQMLVIAHRLMTVCGLDKILVLDHGRVVEFGTPWELLQNETGSFRDLCRQSGEEAQLFELARSVHERKVASEEAQP</sequence>
<feature type="transmembrane region" description="Helical" evidence="10">
    <location>
        <begin position="1258"/>
        <end position="1276"/>
    </location>
</feature>
<dbReference type="Gene3D" id="1.20.1560.10">
    <property type="entry name" value="ABC transporter type 1, transmembrane domain"/>
    <property type="match status" value="2"/>
</dbReference>
<dbReference type="PROSITE" id="PS50893">
    <property type="entry name" value="ABC_TRANSPORTER_2"/>
    <property type="match status" value="2"/>
</dbReference>
<evidence type="ECO:0000259" key="12">
    <source>
        <dbReference type="PROSITE" id="PS50929"/>
    </source>
</evidence>
<evidence type="ECO:0000256" key="10">
    <source>
        <dbReference type="SAM" id="Phobius"/>
    </source>
</evidence>
<evidence type="ECO:0000256" key="5">
    <source>
        <dbReference type="ARBA" id="ARBA00022741"/>
    </source>
</evidence>
<dbReference type="InterPro" id="IPR011527">
    <property type="entry name" value="ABC1_TM_dom"/>
</dbReference>
<feature type="transmembrane region" description="Helical" evidence="10">
    <location>
        <begin position="1146"/>
        <end position="1166"/>
    </location>
</feature>
<dbReference type="PROSITE" id="PS00211">
    <property type="entry name" value="ABC_TRANSPORTER_1"/>
    <property type="match status" value="2"/>
</dbReference>
<dbReference type="Gene3D" id="3.40.50.300">
    <property type="entry name" value="P-loop containing nucleotide triphosphate hydrolases"/>
    <property type="match status" value="2"/>
</dbReference>
<comment type="subcellular location">
    <subcellularLocation>
        <location evidence="1">Membrane</location>
    </subcellularLocation>
</comment>
<dbReference type="SUPFAM" id="SSF90123">
    <property type="entry name" value="ABC transporter transmembrane region"/>
    <property type="match status" value="2"/>
</dbReference>
<feature type="transmembrane region" description="Helical" evidence="10">
    <location>
        <begin position="1172"/>
        <end position="1191"/>
    </location>
</feature>
<comment type="caution">
    <text evidence="13">The sequence shown here is derived from an EMBL/GenBank/DDBJ whole genome shotgun (WGS) entry which is preliminary data.</text>
</comment>
<keyword evidence="5" id="KW-0547">Nucleotide-binding</keyword>
<feature type="transmembrane region" description="Helical" evidence="10">
    <location>
        <begin position="1072"/>
        <end position="1100"/>
    </location>
</feature>
<dbReference type="CDD" id="cd18604">
    <property type="entry name" value="ABC_6TM_VMR1_D2_like"/>
    <property type="match status" value="1"/>
</dbReference>
<feature type="transmembrane region" description="Helical" evidence="10">
    <location>
        <begin position="578"/>
        <end position="606"/>
    </location>
</feature>
<feature type="transmembrane region" description="Helical" evidence="10">
    <location>
        <begin position="500"/>
        <end position="518"/>
    </location>
</feature>
<keyword evidence="2" id="KW-0813">Transport</keyword>
<feature type="compositionally biased region" description="Low complexity" evidence="9">
    <location>
        <begin position="1474"/>
        <end position="1489"/>
    </location>
</feature>
<keyword evidence="4" id="KW-0677">Repeat</keyword>
<evidence type="ECO:0000256" key="9">
    <source>
        <dbReference type="SAM" id="MobiDB-lite"/>
    </source>
</evidence>
<dbReference type="SUPFAM" id="SSF52540">
    <property type="entry name" value="P-loop containing nucleoside triphosphate hydrolases"/>
    <property type="match status" value="2"/>
</dbReference>